<dbReference type="InterPro" id="IPR042096">
    <property type="entry name" value="Dihydro-acid_dehy_C"/>
</dbReference>
<protein>
    <submittedName>
        <fullName evidence="8">L-arabonate dehydratase</fullName>
        <ecNumber evidence="8">4.2.1.25</ecNumber>
    </submittedName>
</protein>
<comment type="similarity">
    <text evidence="1">Belongs to the IlvD/Edd family.</text>
</comment>
<dbReference type="HOGENOM" id="CLU_014271_3_1_5"/>
<evidence type="ECO:0000256" key="2">
    <source>
        <dbReference type="ARBA" id="ARBA00022723"/>
    </source>
</evidence>
<dbReference type="SUPFAM" id="SSF143975">
    <property type="entry name" value="IlvD/EDD N-terminal domain-like"/>
    <property type="match status" value="1"/>
</dbReference>
<keyword evidence="5 8" id="KW-0456">Lyase</keyword>
<keyword evidence="9" id="KW-1185">Reference proteome</keyword>
<keyword evidence="4" id="KW-0411">Iron-sulfur</keyword>
<comment type="caution">
    <text evidence="8">The sequence shown here is derived from an EMBL/GenBank/DDBJ whole genome shotgun (WGS) entry which is preliminary data.</text>
</comment>
<dbReference type="Gene3D" id="3.50.30.80">
    <property type="entry name" value="IlvD/EDD C-terminal domain-like"/>
    <property type="match status" value="1"/>
</dbReference>
<dbReference type="AlphaFoldDB" id="S9QQL4"/>
<dbReference type="NCBIfam" id="NF009559">
    <property type="entry name" value="PRK13016.1"/>
    <property type="match status" value="1"/>
</dbReference>
<dbReference type="EC" id="4.2.1.25" evidence="8"/>
<dbReference type="SUPFAM" id="SSF52016">
    <property type="entry name" value="LeuD/IlvD-like"/>
    <property type="match status" value="1"/>
</dbReference>
<dbReference type="RefSeq" id="WP_020040355.1">
    <property type="nucleotide sequence ID" value="NZ_KE557274.1"/>
</dbReference>
<dbReference type="GO" id="GO:0050020">
    <property type="term" value="F:L-arabinonate dehydratase activity"/>
    <property type="evidence" value="ECO:0007669"/>
    <property type="project" value="UniProtKB-EC"/>
</dbReference>
<dbReference type="NCBIfam" id="NF004784">
    <property type="entry name" value="PRK06131.1"/>
    <property type="match status" value="1"/>
</dbReference>
<dbReference type="NCBIfam" id="NF009560">
    <property type="entry name" value="PRK13017.1"/>
    <property type="match status" value="1"/>
</dbReference>
<dbReference type="Pfam" id="PF24877">
    <property type="entry name" value="ILV_EDD_C"/>
    <property type="match status" value="1"/>
</dbReference>
<proteinExistence type="inferred from homology"/>
<dbReference type="STRING" id="1123237.Salmuc_02290"/>
<evidence type="ECO:0000256" key="3">
    <source>
        <dbReference type="ARBA" id="ARBA00023004"/>
    </source>
</evidence>
<evidence type="ECO:0000259" key="7">
    <source>
        <dbReference type="Pfam" id="PF24877"/>
    </source>
</evidence>
<keyword evidence="2" id="KW-0479">Metal-binding</keyword>
<dbReference type="GO" id="GO:0046872">
    <property type="term" value="F:metal ion binding"/>
    <property type="evidence" value="ECO:0007669"/>
    <property type="project" value="UniProtKB-KW"/>
</dbReference>
<dbReference type="PANTHER" id="PTHR43183">
    <property type="entry name" value="HYPOTHETICAL DIHYDROXYACID DEHYDRATASE (EUROFUNG)-RELATED"/>
    <property type="match status" value="1"/>
</dbReference>
<accession>S9QQL4</accession>
<dbReference type="InterPro" id="IPR037237">
    <property type="entry name" value="IlvD/EDD_N"/>
</dbReference>
<gene>
    <name evidence="8" type="ORF">Salmuc_02290</name>
</gene>
<dbReference type="FunFam" id="3.50.30.80:FF:000001">
    <property type="entry name" value="Dihydroxy-acid dehydratase"/>
    <property type="match status" value="1"/>
</dbReference>
<reference evidence="9" key="1">
    <citation type="journal article" date="2014" name="Stand. Genomic Sci.">
        <title>Genome sequence of the exopolysaccharide-producing Salipiger mucosus type strain (DSM 16094(T)), a moderately halophilic member of the Roseobacter clade.</title>
        <authorList>
            <person name="Riedel T."/>
            <person name="Spring S."/>
            <person name="Fiebig A."/>
            <person name="Petersen J."/>
            <person name="Kyrpides N.C."/>
            <person name="Goker M."/>
            <person name="Klenk H.P."/>
        </authorList>
    </citation>
    <scope>NUCLEOTIDE SEQUENCE [LARGE SCALE GENOMIC DNA]</scope>
    <source>
        <strain evidence="9">DSM 16094</strain>
    </source>
</reference>
<dbReference type="OrthoDB" id="9807077at2"/>
<name>S9QQL4_9RHOB</name>
<sequence>MSFKPAQWPRKLRSQEWYGGTSRDAIYHRGWLRNQGYPDDLFDGRPIIGILNTWSDLTPCNGHLRELAEKVKAGVWEAGGFPVEVPVFSASENTFRPSAMMFRNLAALSIEEQIRGQPIDGCVLMVGCDKTTPSLLMAAASCDLPSIVVTGGPMLNGWFQGERVGAGTHLWRFSEAVKAGEMTQEEFVEAEAAVTRSSGTCNTMGTASTMASMAEALGMALSGNAAIPAVDSRRRVMAQLTGRRIVQMVKDDLKPSDIMTRDAFENAIRTNGAIGGSTNAVIHLLAVAGRVGLDLDLDDWDRLGRDVATIVNLQPSGEYLMEEFFYAGGLPVVLKRLGEAGLLNRDALTVSGGAIWDEVKDSVNWNEDVILPVEKALTDQGGIAVLRGNLAPDGAVLKPSAASRHLLQHRGRAVVFEDIDDYKAKIADDDLDIDETCIMVLKNCGPRGYPGMAEVGNMGLPPKVLKKGITDMIRVSDARMSGTAYGTVILHTSPEAAVGGPLAVVRTGDMIDVDVPARKLHLDISEEELTQRLEAWAPTHERAESGYLWLHQTHVQGADTGADLDFLKGCRGAPVGKDSH</sequence>
<dbReference type="PANTHER" id="PTHR43183:SF1">
    <property type="entry name" value="HYPOTHETICAL DIHYDROXY-ACID DEHYDRATASE (EUROFUNG)-RELATED"/>
    <property type="match status" value="1"/>
</dbReference>
<organism evidence="8 9">
    <name type="scientific">Salipiger mucosus DSM 16094</name>
    <dbReference type="NCBI Taxonomy" id="1123237"/>
    <lineage>
        <taxon>Bacteria</taxon>
        <taxon>Pseudomonadati</taxon>
        <taxon>Pseudomonadota</taxon>
        <taxon>Alphaproteobacteria</taxon>
        <taxon>Rhodobacterales</taxon>
        <taxon>Roseobacteraceae</taxon>
        <taxon>Salipiger</taxon>
    </lineage>
</organism>
<feature type="domain" description="Dihydroxy-acid/6-phosphogluconate dehydratase N-terminal" evidence="6">
    <location>
        <begin position="45"/>
        <end position="355"/>
    </location>
</feature>
<evidence type="ECO:0000259" key="6">
    <source>
        <dbReference type="Pfam" id="PF00920"/>
    </source>
</evidence>
<dbReference type="eggNOG" id="COG0129">
    <property type="taxonomic scope" value="Bacteria"/>
</dbReference>
<evidence type="ECO:0000313" key="9">
    <source>
        <dbReference type="Proteomes" id="UP000015347"/>
    </source>
</evidence>
<dbReference type="EMBL" id="APVH01000015">
    <property type="protein sequence ID" value="EPX83681.1"/>
    <property type="molecule type" value="Genomic_DNA"/>
</dbReference>
<feature type="domain" description="Dihydroxy-acid/6-phosphogluconate dehydratase C-terminal" evidence="7">
    <location>
        <begin position="368"/>
        <end position="562"/>
    </location>
</feature>
<dbReference type="InterPro" id="IPR000581">
    <property type="entry name" value="ILV_EDD_N"/>
</dbReference>
<dbReference type="GO" id="GO:0051536">
    <property type="term" value="F:iron-sulfur cluster binding"/>
    <property type="evidence" value="ECO:0007669"/>
    <property type="project" value="UniProtKB-KW"/>
</dbReference>
<dbReference type="InterPro" id="IPR052352">
    <property type="entry name" value="Sugar_Degrad_Dehydratases"/>
</dbReference>
<dbReference type="Proteomes" id="UP000015347">
    <property type="component" value="Unassembled WGS sequence"/>
</dbReference>
<keyword evidence="3" id="KW-0408">Iron</keyword>
<dbReference type="Pfam" id="PF00920">
    <property type="entry name" value="ILVD_EDD_N"/>
    <property type="match status" value="1"/>
</dbReference>
<evidence type="ECO:0000256" key="4">
    <source>
        <dbReference type="ARBA" id="ARBA00023014"/>
    </source>
</evidence>
<evidence type="ECO:0000256" key="1">
    <source>
        <dbReference type="ARBA" id="ARBA00006486"/>
    </source>
</evidence>
<evidence type="ECO:0000256" key="5">
    <source>
        <dbReference type="ARBA" id="ARBA00023239"/>
    </source>
</evidence>
<evidence type="ECO:0000313" key="8">
    <source>
        <dbReference type="EMBL" id="EPX83681.1"/>
    </source>
</evidence>
<dbReference type="InterPro" id="IPR056740">
    <property type="entry name" value="ILV_EDD_C"/>
</dbReference>